<evidence type="ECO:0000313" key="3">
    <source>
        <dbReference type="Proteomes" id="UP001208567"/>
    </source>
</evidence>
<proteinExistence type="predicted"/>
<organism evidence="2 3">
    <name type="scientific">Clostridium omnivorum</name>
    <dbReference type="NCBI Taxonomy" id="1604902"/>
    <lineage>
        <taxon>Bacteria</taxon>
        <taxon>Bacillati</taxon>
        <taxon>Bacillota</taxon>
        <taxon>Clostridia</taxon>
        <taxon>Eubacteriales</taxon>
        <taxon>Clostridiaceae</taxon>
        <taxon>Clostridium</taxon>
    </lineage>
</organism>
<name>A0ABQ5N0S5_9CLOT</name>
<dbReference type="InterPro" id="IPR021309">
    <property type="entry name" value="YgaP-like_TM"/>
</dbReference>
<dbReference type="Gene3D" id="6.10.140.1340">
    <property type="match status" value="1"/>
</dbReference>
<dbReference type="Pfam" id="PF11127">
    <property type="entry name" value="YgaP-like_TM"/>
    <property type="match status" value="1"/>
</dbReference>
<reference evidence="2 3" key="1">
    <citation type="journal article" date="2024" name="Int. J. Syst. Evol. Microbiol.">
        <title>Clostridium omnivorum sp. nov., isolated from anoxic soil under the treatment of reductive soil disinfestation.</title>
        <authorList>
            <person name="Ueki A."/>
            <person name="Tonouchi A."/>
            <person name="Kaku N."/>
            <person name="Honma S."/>
            <person name="Ueki K."/>
        </authorList>
    </citation>
    <scope>NUCLEOTIDE SEQUENCE [LARGE SCALE GENOMIC DNA]</scope>
    <source>
        <strain evidence="2 3">E14</strain>
    </source>
</reference>
<dbReference type="Proteomes" id="UP001208567">
    <property type="component" value="Unassembled WGS sequence"/>
</dbReference>
<keyword evidence="3" id="KW-1185">Reference proteome</keyword>
<protein>
    <recommendedName>
        <fullName evidence="1">Inner membrane protein YgaP-like transmembrane domain-containing protein</fullName>
    </recommendedName>
</protein>
<dbReference type="EMBL" id="BRXR01000001">
    <property type="protein sequence ID" value="GLC28804.1"/>
    <property type="molecule type" value="Genomic_DNA"/>
</dbReference>
<sequence>MNISLPNTIERVRIHTKEKVNQKIDEKMVESITKYYKGSREDVLKRLQELDAEWDIERTLETHAATAALASSVIGFFTKERKWYAVTGVIGGFLLQHALQGWCPPVSILRRFGVRTLSEIEQEKSALRVLLERKS</sequence>
<dbReference type="RefSeq" id="WP_264848072.1">
    <property type="nucleotide sequence ID" value="NZ_BRXR01000001.1"/>
</dbReference>
<comment type="caution">
    <text evidence="2">The sequence shown here is derived from an EMBL/GenBank/DDBJ whole genome shotgun (WGS) entry which is preliminary data.</text>
</comment>
<evidence type="ECO:0000313" key="2">
    <source>
        <dbReference type="EMBL" id="GLC28804.1"/>
    </source>
</evidence>
<gene>
    <name evidence="2" type="ORF">bsdE14_02140</name>
</gene>
<feature type="domain" description="Inner membrane protein YgaP-like transmembrane" evidence="1">
    <location>
        <begin position="65"/>
        <end position="110"/>
    </location>
</feature>
<evidence type="ECO:0000259" key="1">
    <source>
        <dbReference type="Pfam" id="PF11127"/>
    </source>
</evidence>
<accession>A0ABQ5N0S5</accession>